<feature type="compositionally biased region" description="Pro residues" evidence="1">
    <location>
        <begin position="161"/>
        <end position="173"/>
    </location>
</feature>
<proteinExistence type="predicted"/>
<feature type="region of interest" description="Disordered" evidence="1">
    <location>
        <begin position="896"/>
        <end position="917"/>
    </location>
</feature>
<protein>
    <submittedName>
        <fullName evidence="2">Uncharacterized protein</fullName>
    </submittedName>
</protein>
<feature type="compositionally biased region" description="Basic and acidic residues" evidence="1">
    <location>
        <begin position="908"/>
        <end position="917"/>
    </location>
</feature>
<feature type="region of interest" description="Disordered" evidence="1">
    <location>
        <begin position="107"/>
        <end position="174"/>
    </location>
</feature>
<organism evidence="2">
    <name type="scientific">Melanopsichium pennsylvanicum 4</name>
    <dbReference type="NCBI Taxonomy" id="1398559"/>
    <lineage>
        <taxon>Eukaryota</taxon>
        <taxon>Fungi</taxon>
        <taxon>Dikarya</taxon>
        <taxon>Basidiomycota</taxon>
        <taxon>Ustilaginomycotina</taxon>
        <taxon>Ustilaginomycetes</taxon>
        <taxon>Ustilaginales</taxon>
        <taxon>Ustilaginaceae</taxon>
        <taxon>Melanopsichium</taxon>
    </lineage>
</organism>
<evidence type="ECO:0000313" key="2">
    <source>
        <dbReference type="EMBL" id="CDI52220.1"/>
    </source>
</evidence>
<sequence>MSLSSLVTISDDVTIAPSTYRHLESSEASLGSSDAPTAVNTFSHSVKPPNRFPRRPLQRLPIPLALLETVKDDPVEAFRDRSVGVQLGYGPSPSPHDNDEELEALETFPESPGHSPLSRFNKTSIDSNHRERSYSLSPPAFITDLRQNDSRNQSVSKVHPPGKPLYPSPPRPTPLQLQAEEVLPVPIGKVLKRKPIPASLFVQAAVQEKKRIWSIPDSLSGTNFDESPSDEIEVQNQLGLFIPASTDQKKAGPAKGEEVAVTTSLHDNTNLDSDGAHPRAPASLPRLRRTTRSDSQSYTHHIKNLIGLDLCPNLGDPAHNPTGSDSDRDLVAPFNNERVRTCSGSGAILPVQACLVTDTDQRRYSAGHQHAHGHGLRRMSRRKEGEMRSTYLLSHPSPSASPTNSYCTSAPPFPSGVSYPHCPTVLDTESVEILLTPDLPSQSAFAEQSDAVSSYPLSLGQHLNTSFNSSKRSRMRSSWERSLASRARSSSEGSMASLLVLQQHIQVRNHLRQIAPPSADPYSPTDYHESRRSREPIFKGLAYPQPLHHSHQSANVGTKAASPVAEEVPQRWTRDPLVGDVPYANDMDRKPRISAMEESQDNLVQQYGALRIKNWTSTSSDSHLDGKFDDDGRFPYLAPNDSVDRDKKEGGLRHMLSSSLLVMTTAANKGSANGGQLGSLRQRRAKPPISIAINNNKSDEAVVVGPYNSPLRKKLSRTQFVSQSSTNLVISPPPCPPPATPLPELPVPESAPVVEHGVDTDTDAIGCASSVLFPKRSFVRSNSTSVSALNTTPLRNHQHGSSKSQPHNHLVVAPSNQHRHVAVISSNNVSELEWQASSTPPLIDTPGLVFDHQETHQPKTPLSAMSAITPVRPTAINSAEKFDSLLSFLSPLKSGKDNLSGSSDETETQNKKSAFEHGEGSDVVISGSIGVTNGVVYGLAL</sequence>
<reference evidence="2" key="1">
    <citation type="journal article" date="2014" name="Genome Biol. Evol.">
        <title>Gene Loss Rather Than Gene Gain Is Associated with a Host Jump from Monocots to Dicots in the Smut Fungus Melanopsichium pennsylvanicum.</title>
        <authorList>
            <person name="Sharma R."/>
            <person name="Mishra B."/>
            <person name="Runge F."/>
            <person name="Thines M."/>
        </authorList>
    </citation>
    <scope>NUCLEOTIDE SEQUENCE</scope>
    <source>
        <strain evidence="2">4</strain>
    </source>
</reference>
<evidence type="ECO:0000256" key="1">
    <source>
        <dbReference type="SAM" id="MobiDB-lite"/>
    </source>
</evidence>
<name>A0A077QRT0_9BASI</name>
<accession>A0A077QRT0</accession>
<dbReference type="EMBL" id="HG529533">
    <property type="protein sequence ID" value="CDI52220.1"/>
    <property type="molecule type" value="Genomic_DNA"/>
</dbReference>
<feature type="region of interest" description="Disordered" evidence="1">
    <location>
        <begin position="266"/>
        <end position="294"/>
    </location>
</feature>
<feature type="compositionally biased region" description="Polar residues" evidence="1">
    <location>
        <begin position="27"/>
        <end position="44"/>
    </location>
</feature>
<dbReference type="AlphaFoldDB" id="A0A077QRT0"/>
<feature type="region of interest" description="Disordered" evidence="1">
    <location>
        <begin position="27"/>
        <end position="54"/>
    </location>
</feature>
<feature type="region of interest" description="Disordered" evidence="1">
    <location>
        <begin position="782"/>
        <end position="807"/>
    </location>
</feature>